<feature type="domain" description="PDZ" evidence="3">
    <location>
        <begin position="473"/>
        <end position="560"/>
    </location>
</feature>
<dbReference type="PIRSF" id="PIRSF016493">
    <property type="entry name" value="Glycyl_aminpptds"/>
    <property type="match status" value="1"/>
</dbReference>
<evidence type="ECO:0000259" key="4">
    <source>
        <dbReference type="Pfam" id="PF17899"/>
    </source>
</evidence>
<organism evidence="5 6">
    <name type="scientific">Urechidicola vernalis</name>
    <dbReference type="NCBI Taxonomy" id="3075600"/>
    <lineage>
        <taxon>Bacteria</taxon>
        <taxon>Pseudomonadati</taxon>
        <taxon>Bacteroidota</taxon>
        <taxon>Flavobacteriia</taxon>
        <taxon>Flavobacteriales</taxon>
        <taxon>Flavobacteriaceae</taxon>
        <taxon>Urechidicola</taxon>
    </lineage>
</organism>
<sequence length="593" mass="67454">MKRFTLALVFLFSTQLLMAQVESRYELSFENAQLHQAEINATFSNLTDENVELRMSRTSPGRYALHEFVKNVFNLKATDQNGKELALERKDPYSWNVTGHSGTVNISYTLFANHGDGTYAQIDETHAHLNAPPTFIYAPSLSTKGFEVTFNLREDLEWKVATQLKHLTGTTYSAKDLHYLMDSPMEISNHEMRSHEIDGQTIRFALHHNGTSAEFDTYFKNSIKIVQQQKAVFGELPKFDYGEYTFLGCYLPHVDGDGMEHRNSTVLTSTRSLKKAANRNIGTVSHEFFHAWNVERIRPKSLEPFNYEAANMSGELWFAEGFTNYYTGLIMHRAGLTTMPQYIKSMQGTFNYVWNSPGRKFSGPIEMSNQAVFVDAAEAVDQTYFNNTFISYYSYGQMLGLALDLTLRTEGLNLDDYMKLVWNKFGKNEIPYTNKNLEEVLVSYAGKEIGASFFNNYIFGKERPDLELLFTQMGVSVVTDTSKIEFGTRIKEQIIQSYPKIGSTAYNAGLTKGDKIIRIDSIAITAESNLNSIISNLQPNKAATIVFERHGKKNETKVKLVANNNSSLHLFEDLNKPVNESIKYNRDSWLQAK</sequence>
<accession>A0ABU2Y8S2</accession>
<feature type="domain" description="Peptidase M61 N-terminal" evidence="4">
    <location>
        <begin position="24"/>
        <end position="189"/>
    </location>
</feature>
<evidence type="ECO:0000259" key="2">
    <source>
        <dbReference type="Pfam" id="PF05299"/>
    </source>
</evidence>
<keyword evidence="6" id="KW-1185">Reference proteome</keyword>
<evidence type="ECO:0000256" key="1">
    <source>
        <dbReference type="SAM" id="SignalP"/>
    </source>
</evidence>
<protein>
    <submittedName>
        <fullName evidence="5">PDZ domain-containing protein</fullName>
    </submittedName>
</protein>
<comment type="caution">
    <text evidence="5">The sequence shown here is derived from an EMBL/GenBank/DDBJ whole genome shotgun (WGS) entry which is preliminary data.</text>
</comment>
<dbReference type="Gene3D" id="1.10.390.10">
    <property type="entry name" value="Neutral Protease Domain 2"/>
    <property type="match status" value="1"/>
</dbReference>
<proteinExistence type="predicted"/>
<dbReference type="Proteomes" id="UP001252186">
    <property type="component" value="Unassembled WGS sequence"/>
</dbReference>
<feature type="domain" description="Peptidase M61 catalytic" evidence="2">
    <location>
        <begin position="281"/>
        <end position="399"/>
    </location>
</feature>
<dbReference type="Gene3D" id="2.30.42.10">
    <property type="match status" value="1"/>
</dbReference>
<dbReference type="Gene3D" id="2.60.40.3650">
    <property type="match status" value="1"/>
</dbReference>
<reference evidence="5 6" key="1">
    <citation type="submission" date="2023-09" db="EMBL/GenBank/DDBJ databases">
        <authorList>
            <person name="Rey-Velasco X."/>
        </authorList>
    </citation>
    <scope>NUCLEOTIDE SEQUENCE [LARGE SCALE GENOMIC DNA]</scope>
    <source>
        <strain evidence="5 6">P050</strain>
    </source>
</reference>
<dbReference type="RefSeq" id="WP_311594153.1">
    <property type="nucleotide sequence ID" value="NZ_JAVRHV010000007.1"/>
</dbReference>
<dbReference type="Pfam" id="PF05299">
    <property type="entry name" value="Peptidase_M61"/>
    <property type="match status" value="1"/>
</dbReference>
<dbReference type="InterPro" id="IPR007963">
    <property type="entry name" value="Peptidase_M61_catalytic"/>
</dbReference>
<dbReference type="InterPro" id="IPR027268">
    <property type="entry name" value="Peptidase_M4/M1_CTD_sf"/>
</dbReference>
<evidence type="ECO:0000313" key="6">
    <source>
        <dbReference type="Proteomes" id="UP001252186"/>
    </source>
</evidence>
<dbReference type="InterPro" id="IPR024191">
    <property type="entry name" value="Peptidase_M61"/>
</dbReference>
<feature type="chain" id="PRO_5045646520" evidence="1">
    <location>
        <begin position="20"/>
        <end position="593"/>
    </location>
</feature>
<dbReference type="EMBL" id="JAVRHV010000007">
    <property type="protein sequence ID" value="MDT0554069.1"/>
    <property type="molecule type" value="Genomic_DNA"/>
</dbReference>
<dbReference type="InterPro" id="IPR036034">
    <property type="entry name" value="PDZ_sf"/>
</dbReference>
<name>A0ABU2Y8S2_9FLAO</name>
<feature type="signal peptide" evidence="1">
    <location>
        <begin position="1"/>
        <end position="19"/>
    </location>
</feature>
<dbReference type="Pfam" id="PF13180">
    <property type="entry name" value="PDZ_2"/>
    <property type="match status" value="1"/>
</dbReference>
<evidence type="ECO:0000313" key="5">
    <source>
        <dbReference type="EMBL" id="MDT0554069.1"/>
    </source>
</evidence>
<dbReference type="SUPFAM" id="SSF50156">
    <property type="entry name" value="PDZ domain-like"/>
    <property type="match status" value="1"/>
</dbReference>
<keyword evidence="1" id="KW-0732">Signal</keyword>
<dbReference type="Pfam" id="PF17899">
    <property type="entry name" value="Peptidase_M61_N"/>
    <property type="match status" value="1"/>
</dbReference>
<dbReference type="SUPFAM" id="SSF55486">
    <property type="entry name" value="Metalloproteases ('zincins'), catalytic domain"/>
    <property type="match status" value="1"/>
</dbReference>
<dbReference type="InterPro" id="IPR001478">
    <property type="entry name" value="PDZ"/>
</dbReference>
<gene>
    <name evidence="5" type="ORF">RM519_12485</name>
</gene>
<evidence type="ECO:0000259" key="3">
    <source>
        <dbReference type="Pfam" id="PF13180"/>
    </source>
</evidence>
<dbReference type="InterPro" id="IPR040756">
    <property type="entry name" value="Peptidase_M61_N"/>
</dbReference>